<feature type="compositionally biased region" description="Polar residues" evidence="1">
    <location>
        <begin position="267"/>
        <end position="277"/>
    </location>
</feature>
<organism evidence="2 3">
    <name type="scientific">Saitozyma podzolica</name>
    <dbReference type="NCBI Taxonomy" id="1890683"/>
    <lineage>
        <taxon>Eukaryota</taxon>
        <taxon>Fungi</taxon>
        <taxon>Dikarya</taxon>
        <taxon>Basidiomycota</taxon>
        <taxon>Agaricomycotina</taxon>
        <taxon>Tremellomycetes</taxon>
        <taxon>Tremellales</taxon>
        <taxon>Trimorphomycetaceae</taxon>
        <taxon>Saitozyma</taxon>
    </lineage>
</organism>
<feature type="compositionally biased region" description="Low complexity" evidence="1">
    <location>
        <begin position="622"/>
        <end position="633"/>
    </location>
</feature>
<dbReference type="Proteomes" id="UP000279259">
    <property type="component" value="Unassembled WGS sequence"/>
</dbReference>
<evidence type="ECO:0000313" key="3">
    <source>
        <dbReference type="Proteomes" id="UP000279259"/>
    </source>
</evidence>
<accession>A0A427YUL5</accession>
<evidence type="ECO:0008006" key="4">
    <source>
        <dbReference type="Google" id="ProtNLM"/>
    </source>
</evidence>
<keyword evidence="3" id="KW-1185">Reference proteome</keyword>
<evidence type="ECO:0000256" key="1">
    <source>
        <dbReference type="SAM" id="MobiDB-lite"/>
    </source>
</evidence>
<dbReference type="OrthoDB" id="3353982at2759"/>
<comment type="caution">
    <text evidence="2">The sequence shown here is derived from an EMBL/GenBank/DDBJ whole genome shotgun (WGS) entry which is preliminary data.</text>
</comment>
<proteinExistence type="predicted"/>
<reference evidence="2 3" key="1">
    <citation type="submission" date="2018-11" db="EMBL/GenBank/DDBJ databases">
        <title>Genome sequence of Saitozyma podzolica DSM 27192.</title>
        <authorList>
            <person name="Aliyu H."/>
            <person name="Gorte O."/>
            <person name="Ochsenreither K."/>
        </authorList>
    </citation>
    <scope>NUCLEOTIDE SEQUENCE [LARGE SCALE GENOMIC DNA]</scope>
    <source>
        <strain evidence="2 3">DSM 27192</strain>
    </source>
</reference>
<dbReference type="EMBL" id="RSCD01000002">
    <property type="protein sequence ID" value="RSH94787.1"/>
    <property type="molecule type" value="Genomic_DNA"/>
</dbReference>
<dbReference type="AlphaFoldDB" id="A0A427YUL5"/>
<feature type="compositionally biased region" description="Basic and acidic residues" evidence="1">
    <location>
        <begin position="474"/>
        <end position="487"/>
    </location>
</feature>
<evidence type="ECO:0000313" key="2">
    <source>
        <dbReference type="EMBL" id="RSH94787.1"/>
    </source>
</evidence>
<feature type="region of interest" description="Disordered" evidence="1">
    <location>
        <begin position="256"/>
        <end position="283"/>
    </location>
</feature>
<gene>
    <name evidence="2" type="ORF">EHS25_004593</name>
</gene>
<name>A0A427YUL5_9TREE</name>
<feature type="region of interest" description="Disordered" evidence="1">
    <location>
        <begin position="442"/>
        <end position="529"/>
    </location>
</feature>
<protein>
    <recommendedName>
        <fullName evidence="4">F-box domain-containing protein</fullName>
    </recommendedName>
</protein>
<sequence>MQDALLATPLIPAAPTPPAIPIPLLHRLPPELIDHLLDHIPPQLLQRTALSLAQVFPPDTISARYVWKHLTVGRPGQLKPLWMKLKEEARKGERGGVRHVRTFCQESWRGDADILNNVLRCLPDVRVLLLNIGTNFAPEHLEEMFEDPRPGIRRMEMRFRPYVEQASYYQFLKGSYFDTAIETLTRHWPETPSFTHLSIVQDLPPRGTAPPTAVTTAANSVVPSAVASAVPSAMNSALTTRVNSIASAMADLALESASTSDTDDNSGRTTPPSSIEENSIPVETKGYTGHGPFPYLSERMGISRPKNFAQPIVFFDIKCIAVFGASPVAANLTHLRLRVPSRDLAQILVVPGVFPSLRYLDISTTNVRVDAVFSLLLRSHVRLEHLVLDRVNLFGFMARDKGPELCHELGDKVVSAGLVRGKERERAIGAWELAERTRLAVASAQRSRTRTSEGTDSEGDGDGSGSDGEAARAAAREAEAAEIERQRQLALSRARRGHRSAAHSTFSLRDRPSRRGAASASIATGPSVPVPPPDTLYLVLPALPTIKTLCMGGEAHSLSATRVREWEEEFHAGWRDGLGKVLGWAQHIAERYERALRKADEWRAQEVKASIKSNGPSKGKGKASASTSTKPAGTRPPTDIRLFRFPAPDEETARCHSSDPLAGLIEVFPQGRDYLDAYKFAVADAEMHANGQGPPACVLCTVPDCEGPARRGDEGARLDGRGGMGGKHREGCGHLLGREIWGWNGV</sequence>
<feature type="region of interest" description="Disordered" evidence="1">
    <location>
        <begin position="608"/>
        <end position="641"/>
    </location>
</feature>